<comment type="caution">
    <text evidence="8">The sequence shown here is derived from an EMBL/GenBank/DDBJ whole genome shotgun (WGS) entry which is preliminary data.</text>
</comment>
<evidence type="ECO:0000256" key="4">
    <source>
        <dbReference type="ARBA" id="ARBA00023027"/>
    </source>
</evidence>
<dbReference type="HAMAP" id="MF_01216">
    <property type="entry name" value="Azoreductase_type1"/>
    <property type="match status" value="1"/>
</dbReference>
<comment type="catalytic activity">
    <reaction evidence="5">
        <text>N,N-dimethyl-1,4-phenylenediamine + anthranilate + 2 NAD(+) = 2-(4-dimethylaminophenyl)diazenylbenzoate + 2 NADH + 2 H(+)</text>
        <dbReference type="Rhea" id="RHEA:55872"/>
        <dbReference type="ChEBI" id="CHEBI:15378"/>
        <dbReference type="ChEBI" id="CHEBI:15783"/>
        <dbReference type="ChEBI" id="CHEBI:16567"/>
        <dbReference type="ChEBI" id="CHEBI:57540"/>
        <dbReference type="ChEBI" id="CHEBI:57945"/>
        <dbReference type="ChEBI" id="CHEBI:71579"/>
        <dbReference type="EC" id="1.7.1.17"/>
    </reaction>
    <physiologicalReaction direction="right-to-left" evidence="5">
        <dbReference type="Rhea" id="RHEA:55874"/>
    </physiologicalReaction>
</comment>
<dbReference type="Gene3D" id="3.40.50.360">
    <property type="match status" value="1"/>
</dbReference>
<gene>
    <name evidence="6" type="primary">azoR</name>
    <name evidence="8" type="ORF">GJB61_24585</name>
</gene>
<evidence type="ECO:0000256" key="6">
    <source>
        <dbReference type="HAMAP-Rule" id="MF_01216"/>
    </source>
</evidence>
<dbReference type="Pfam" id="PF02525">
    <property type="entry name" value="Flavodoxin_2"/>
    <property type="match status" value="1"/>
</dbReference>
<dbReference type="GO" id="GO:0016652">
    <property type="term" value="F:oxidoreductase activity, acting on NAD(P)H as acceptor"/>
    <property type="evidence" value="ECO:0007669"/>
    <property type="project" value="UniProtKB-UniRule"/>
</dbReference>
<dbReference type="AlphaFoldDB" id="A0A7X2H9S0"/>
<comment type="function">
    <text evidence="6">Quinone reductase that provides resistance to thiol-specific stress caused by electrophilic quinones.</text>
</comment>
<protein>
    <recommendedName>
        <fullName evidence="6">FMN dependent NADH:quinone oxidoreductase</fullName>
        <ecNumber evidence="6">1.6.5.-</ecNumber>
    </recommendedName>
    <alternativeName>
        <fullName evidence="6">Azo-dye reductase</fullName>
    </alternativeName>
    <alternativeName>
        <fullName evidence="6">FMN-dependent NADH-azo compound oxidoreductase</fullName>
    </alternativeName>
    <alternativeName>
        <fullName evidence="6">FMN-dependent NADH-azoreductase</fullName>
        <ecNumber evidence="6">1.7.1.17</ecNumber>
    </alternativeName>
</protein>
<dbReference type="Proteomes" id="UP000463051">
    <property type="component" value="Unassembled WGS sequence"/>
</dbReference>
<evidence type="ECO:0000256" key="5">
    <source>
        <dbReference type="ARBA" id="ARBA00048542"/>
    </source>
</evidence>
<comment type="cofactor">
    <cofactor evidence="6">
        <name>FMN</name>
        <dbReference type="ChEBI" id="CHEBI:58210"/>
    </cofactor>
    <text evidence="6">Binds 1 FMN per subunit.</text>
</comment>
<evidence type="ECO:0000256" key="3">
    <source>
        <dbReference type="ARBA" id="ARBA00023002"/>
    </source>
</evidence>
<proteinExistence type="inferred from homology"/>
<dbReference type="InterPro" id="IPR029039">
    <property type="entry name" value="Flavoprotein-like_sf"/>
</dbReference>
<evidence type="ECO:0000259" key="7">
    <source>
        <dbReference type="Pfam" id="PF02525"/>
    </source>
</evidence>
<dbReference type="EMBL" id="WJXB01000012">
    <property type="protein sequence ID" value="MRN56156.1"/>
    <property type="molecule type" value="Genomic_DNA"/>
</dbReference>
<feature type="domain" description="Flavodoxin-like fold" evidence="7">
    <location>
        <begin position="3"/>
        <end position="206"/>
    </location>
</feature>
<comment type="similarity">
    <text evidence="6">Belongs to the azoreductase type 1 family.</text>
</comment>
<dbReference type="InterPro" id="IPR050104">
    <property type="entry name" value="FMN-dep_NADH:Q_OxRdtase_AzoR1"/>
</dbReference>
<comment type="subunit">
    <text evidence="6">Homodimer.</text>
</comment>
<evidence type="ECO:0000313" key="8">
    <source>
        <dbReference type="EMBL" id="MRN56156.1"/>
    </source>
</evidence>
<sequence length="211" mass="23185">MSTLLYITAHPHDASTSYSLSVGEEFVQVYHTTHPQDEVIRLDLYQSNIPQIDADVFSGWEILQSGGAFEHLSPQSQIKVARLSELVDQFVAVDKIVIVNPVWNFLFPPVLKAYFDAVSVVGKTFRYSPTGPVGLIPTKKVLHIQASGSVLSEGPMAGYEFSNSYISKLFAFFGVPSINSIFVEGMSVAPEQADAIKDKAIQVARELAKSF</sequence>
<comment type="catalytic activity">
    <reaction evidence="6">
        <text>2 a quinone + NADH + H(+) = 2 a 1,4-benzosemiquinone + NAD(+)</text>
        <dbReference type="Rhea" id="RHEA:65952"/>
        <dbReference type="ChEBI" id="CHEBI:15378"/>
        <dbReference type="ChEBI" id="CHEBI:57540"/>
        <dbReference type="ChEBI" id="CHEBI:57945"/>
        <dbReference type="ChEBI" id="CHEBI:132124"/>
        <dbReference type="ChEBI" id="CHEBI:134225"/>
    </reaction>
</comment>
<dbReference type="GO" id="GO:0016655">
    <property type="term" value="F:oxidoreductase activity, acting on NAD(P)H, quinone or similar compound as acceptor"/>
    <property type="evidence" value="ECO:0007669"/>
    <property type="project" value="InterPro"/>
</dbReference>
<dbReference type="GO" id="GO:0010181">
    <property type="term" value="F:FMN binding"/>
    <property type="evidence" value="ECO:0007669"/>
    <property type="project" value="UniProtKB-UniRule"/>
</dbReference>
<dbReference type="GO" id="GO:0009055">
    <property type="term" value="F:electron transfer activity"/>
    <property type="evidence" value="ECO:0007669"/>
    <property type="project" value="UniProtKB-UniRule"/>
</dbReference>
<evidence type="ECO:0000256" key="1">
    <source>
        <dbReference type="ARBA" id="ARBA00022630"/>
    </source>
</evidence>
<keyword evidence="3 6" id="KW-0560">Oxidoreductase</keyword>
<dbReference type="EC" id="1.7.1.17" evidence="6"/>
<dbReference type="PANTHER" id="PTHR43741">
    <property type="entry name" value="FMN-DEPENDENT NADH-AZOREDUCTASE 1"/>
    <property type="match status" value="1"/>
</dbReference>
<dbReference type="RefSeq" id="WP_154121647.1">
    <property type="nucleotide sequence ID" value="NZ_WJXB01000012.1"/>
</dbReference>
<evidence type="ECO:0000313" key="9">
    <source>
        <dbReference type="Proteomes" id="UP000463051"/>
    </source>
</evidence>
<accession>A0A7X2H9S0</accession>
<dbReference type="EC" id="1.6.5.-" evidence="6"/>
<keyword evidence="2 6" id="KW-0288">FMN</keyword>
<keyword evidence="4 6" id="KW-0520">NAD</keyword>
<dbReference type="SUPFAM" id="SSF52218">
    <property type="entry name" value="Flavoproteins"/>
    <property type="match status" value="1"/>
</dbReference>
<name>A0A7X2H9S0_9BACL</name>
<organism evidence="8 9">
    <name type="scientific">Paenibacillus monticola</name>
    <dbReference type="NCBI Taxonomy" id="2666075"/>
    <lineage>
        <taxon>Bacteria</taxon>
        <taxon>Bacillati</taxon>
        <taxon>Bacillota</taxon>
        <taxon>Bacilli</taxon>
        <taxon>Bacillales</taxon>
        <taxon>Paenibacillaceae</taxon>
        <taxon>Paenibacillus</taxon>
    </lineage>
</organism>
<reference evidence="8 9" key="1">
    <citation type="submission" date="2019-11" db="EMBL/GenBank/DDBJ databases">
        <title>Paenibacillus monticola sp. nov., a novel PGPR strain isolated from mountain sample in China.</title>
        <authorList>
            <person name="Zhao Q."/>
            <person name="Li H.-P."/>
            <person name="Zhang J.-L."/>
        </authorList>
    </citation>
    <scope>NUCLEOTIDE SEQUENCE [LARGE SCALE GENOMIC DNA]</scope>
    <source>
        <strain evidence="8 9">LC-T2</strain>
    </source>
</reference>
<comment type="function">
    <text evidence="6">Also exhibits azoreductase activity. Catalyzes the reductive cleavage of the azo bond in aromatic azo compounds to the corresponding amines.</text>
</comment>
<dbReference type="PANTHER" id="PTHR43741:SF7">
    <property type="entry name" value="FMN-DEPENDENT NADH:QUINONE OXIDOREDUCTASE"/>
    <property type="match status" value="1"/>
</dbReference>
<feature type="binding site" evidence="6">
    <location>
        <begin position="17"/>
        <end position="19"/>
    </location>
    <ligand>
        <name>FMN</name>
        <dbReference type="ChEBI" id="CHEBI:58210"/>
    </ligand>
</feature>
<dbReference type="InterPro" id="IPR023048">
    <property type="entry name" value="NADH:quinone_OxRdtase_FMN_depd"/>
</dbReference>
<comment type="caution">
    <text evidence="6">Lacks conserved residue(s) required for the propagation of feature annotation.</text>
</comment>
<dbReference type="InterPro" id="IPR003680">
    <property type="entry name" value="Flavodoxin_fold"/>
</dbReference>
<evidence type="ECO:0000256" key="2">
    <source>
        <dbReference type="ARBA" id="ARBA00022643"/>
    </source>
</evidence>
<keyword evidence="1 6" id="KW-0285">Flavoprotein</keyword>
<keyword evidence="9" id="KW-1185">Reference proteome</keyword>